<dbReference type="GO" id="GO:0051539">
    <property type="term" value="F:4 iron, 4 sulfur cluster binding"/>
    <property type="evidence" value="ECO:0007669"/>
    <property type="project" value="UniProtKB-KW"/>
</dbReference>
<evidence type="ECO:0000256" key="3">
    <source>
        <dbReference type="ARBA" id="ARBA00022737"/>
    </source>
</evidence>
<keyword evidence="5" id="KW-0411">Iron-sulfur</keyword>
<keyword evidence="2" id="KW-0479">Metal-binding</keyword>
<dbReference type="PRINTS" id="PR00419">
    <property type="entry name" value="ADXRDTASE"/>
</dbReference>
<dbReference type="Proteomes" id="UP001221217">
    <property type="component" value="Unassembled WGS sequence"/>
</dbReference>
<dbReference type="InterPro" id="IPR017896">
    <property type="entry name" value="4Fe4S_Fe-S-bd"/>
</dbReference>
<dbReference type="SUPFAM" id="SSF51971">
    <property type="entry name" value="Nucleotide-binding domain"/>
    <property type="match status" value="1"/>
</dbReference>
<gene>
    <name evidence="8" type="ORF">PQJ61_05765</name>
</gene>
<dbReference type="PROSITE" id="PS00198">
    <property type="entry name" value="4FE4S_FER_1"/>
    <property type="match status" value="1"/>
</dbReference>
<dbReference type="InterPro" id="IPR023753">
    <property type="entry name" value="FAD/NAD-binding_dom"/>
</dbReference>
<name>A0AAJ1IHC7_9SPIO</name>
<evidence type="ECO:0000256" key="2">
    <source>
        <dbReference type="ARBA" id="ARBA00022723"/>
    </source>
</evidence>
<dbReference type="EMBL" id="JAQQAL010000011">
    <property type="protein sequence ID" value="MDC7226251.1"/>
    <property type="molecule type" value="Genomic_DNA"/>
</dbReference>
<proteinExistence type="predicted"/>
<dbReference type="SUPFAM" id="SSF54292">
    <property type="entry name" value="2Fe-2S ferredoxin-like"/>
    <property type="match status" value="1"/>
</dbReference>
<dbReference type="AlphaFoldDB" id="A0AAJ1IHC7"/>
<dbReference type="Pfam" id="PF14691">
    <property type="entry name" value="Fer4_20"/>
    <property type="match status" value="1"/>
</dbReference>
<evidence type="ECO:0000313" key="8">
    <source>
        <dbReference type="EMBL" id="MDC7226251.1"/>
    </source>
</evidence>
<evidence type="ECO:0000256" key="1">
    <source>
        <dbReference type="ARBA" id="ARBA00022485"/>
    </source>
</evidence>
<dbReference type="PANTHER" id="PTHR42783:SF3">
    <property type="entry name" value="GLUTAMATE SYNTHASE [NADPH] SMALL CHAIN-RELATED"/>
    <property type="match status" value="1"/>
</dbReference>
<evidence type="ECO:0000313" key="9">
    <source>
        <dbReference type="Proteomes" id="UP001221217"/>
    </source>
</evidence>
<dbReference type="PROSITE" id="PS51379">
    <property type="entry name" value="4FE4S_FER_2"/>
    <property type="match status" value="2"/>
</dbReference>
<dbReference type="InterPro" id="IPR017900">
    <property type="entry name" value="4Fe4S_Fe_S_CS"/>
</dbReference>
<dbReference type="CDD" id="cd00207">
    <property type="entry name" value="fer2"/>
    <property type="match status" value="1"/>
</dbReference>
<feature type="domain" description="2Fe-2S ferredoxin-type" evidence="6">
    <location>
        <begin position="2"/>
        <end position="81"/>
    </location>
</feature>
<dbReference type="GO" id="GO:0016491">
    <property type="term" value="F:oxidoreductase activity"/>
    <property type="evidence" value="ECO:0007669"/>
    <property type="project" value="InterPro"/>
</dbReference>
<dbReference type="Pfam" id="PF07992">
    <property type="entry name" value="Pyr_redox_2"/>
    <property type="match status" value="1"/>
</dbReference>
<evidence type="ECO:0000256" key="5">
    <source>
        <dbReference type="ARBA" id="ARBA00023014"/>
    </source>
</evidence>
<dbReference type="FunFam" id="3.30.70.20:FF:000035">
    <property type="entry name" value="Iron hydrogenase 1"/>
    <property type="match status" value="1"/>
</dbReference>
<accession>A0AAJ1IHC7</accession>
<evidence type="ECO:0000256" key="4">
    <source>
        <dbReference type="ARBA" id="ARBA00023004"/>
    </source>
</evidence>
<dbReference type="InterPro" id="IPR036188">
    <property type="entry name" value="FAD/NAD-bd_sf"/>
</dbReference>
<dbReference type="Pfam" id="PF13187">
    <property type="entry name" value="Fer4_9"/>
    <property type="match status" value="1"/>
</dbReference>
<keyword evidence="4" id="KW-0408">Iron</keyword>
<dbReference type="Gene3D" id="3.30.70.20">
    <property type="match status" value="1"/>
</dbReference>
<dbReference type="SUPFAM" id="SSF46548">
    <property type="entry name" value="alpha-helical ferredoxin"/>
    <property type="match status" value="1"/>
</dbReference>
<reference evidence="8 9" key="1">
    <citation type="submission" date="2022-12" db="EMBL/GenBank/DDBJ databases">
        <title>Metagenome assembled genome from gulf of manar.</title>
        <authorList>
            <person name="Kohli P."/>
            <person name="Pk S."/>
            <person name="Venkata Ramana C."/>
            <person name="Sasikala C."/>
        </authorList>
    </citation>
    <scope>NUCLEOTIDE SEQUENCE [LARGE SCALE GENOMIC DNA]</scope>
    <source>
        <strain evidence="8">JB008</strain>
    </source>
</reference>
<dbReference type="Pfam" id="PF13510">
    <property type="entry name" value="Fer2_4"/>
    <property type="match status" value="1"/>
</dbReference>
<keyword evidence="1" id="KW-0004">4Fe-4S</keyword>
<dbReference type="InterPro" id="IPR036010">
    <property type="entry name" value="2Fe-2S_ferredoxin-like_sf"/>
</dbReference>
<feature type="domain" description="4Fe-4S ferredoxin-type" evidence="7">
    <location>
        <begin position="656"/>
        <end position="684"/>
    </location>
</feature>
<sequence>MSEVTVKINNKDVSVEDGSTILDAARKAGFDIPTFCHSENLKPFTSCFICAVKVEGGRGNLVPSCSTKVRDGMAVTVESEEVDAARRMALNLMLSDHCGDCLPPCEDACPASIDIKGFMGLVAEGRELDAAKLIREKAPIGGALGRICPRPCEDACRRNRVEEAMSICSMKRYISDSEYRELQGKRDLPAPGADTGKKVAIIGAGPAGMTAAYFLRLQGHAVTVFEAHKKSGGMLRYGIPYYRLPDVVLNDQFGNIENLGVEVRYNTKVGEDISLKAIESEYDSLIVAVGAQSASSARVPGEDLEGVYAGIDYLASLADHCQPDIGNKVVVIGGGNTAIDAARSALREGADVTILYRRTRAEMPASEWEIDEALEEGVKIQYLAAPTLIEKDGNGLSVECIKMELGEADASGRRRPVPVEGSEYKINVDSVITAIGQKVDAVFVNEAGIELTRWGTVLSDNKTFMTNRPGVFACGDCQTGADIAVKAVGAGRKTAVSVDQFLKGEEVKGEPVLFNSRMGELNDVSEKLFEGVEECPRVEMPIISEAKRVSSFEEVETGFSVEEARKEAARCLQCGCDAANDCKLRDYATRYGADQNYFGGERREFEVDKSHELVKMEFSKCINCGSCVRACAEIKGLDVLAYVDRGFVTRMKAPFGRSLVDTACDGCGECVKVCPTGAIVMKKEAQPV</sequence>
<comment type="caution">
    <text evidence="8">The sequence shown here is derived from an EMBL/GenBank/DDBJ whole genome shotgun (WGS) entry which is preliminary data.</text>
</comment>
<dbReference type="InterPro" id="IPR028261">
    <property type="entry name" value="DPD_II"/>
</dbReference>
<dbReference type="PROSITE" id="PS51085">
    <property type="entry name" value="2FE2S_FER_2"/>
    <property type="match status" value="1"/>
</dbReference>
<feature type="domain" description="4Fe-4S ferredoxin-type" evidence="7">
    <location>
        <begin position="612"/>
        <end position="642"/>
    </location>
</feature>
<dbReference type="PANTHER" id="PTHR42783">
    <property type="entry name" value="GLUTAMATE SYNTHASE [NADPH] SMALL CHAIN"/>
    <property type="match status" value="1"/>
</dbReference>
<evidence type="ECO:0000259" key="6">
    <source>
        <dbReference type="PROSITE" id="PS51085"/>
    </source>
</evidence>
<evidence type="ECO:0000259" key="7">
    <source>
        <dbReference type="PROSITE" id="PS51379"/>
    </source>
</evidence>
<organism evidence="8 9">
    <name type="scientific">Candidatus Thalassospirochaeta sargassi</name>
    <dbReference type="NCBI Taxonomy" id="3119039"/>
    <lineage>
        <taxon>Bacteria</taxon>
        <taxon>Pseudomonadati</taxon>
        <taxon>Spirochaetota</taxon>
        <taxon>Spirochaetia</taxon>
        <taxon>Spirochaetales</taxon>
        <taxon>Spirochaetaceae</taxon>
        <taxon>Candidatus Thalassospirochaeta</taxon>
    </lineage>
</organism>
<protein>
    <submittedName>
        <fullName evidence="8">FAD-dependent oxidoreductase</fullName>
    </submittedName>
</protein>
<dbReference type="GO" id="GO:0046872">
    <property type="term" value="F:metal ion binding"/>
    <property type="evidence" value="ECO:0007669"/>
    <property type="project" value="UniProtKB-KW"/>
</dbReference>
<dbReference type="InterPro" id="IPR001041">
    <property type="entry name" value="2Fe-2S_ferredoxin-type"/>
</dbReference>
<dbReference type="Gene3D" id="3.10.20.740">
    <property type="match status" value="1"/>
</dbReference>
<keyword evidence="3" id="KW-0677">Repeat</keyword>
<dbReference type="SUPFAM" id="SSF54862">
    <property type="entry name" value="4Fe-4S ferredoxins"/>
    <property type="match status" value="1"/>
</dbReference>
<dbReference type="Gene3D" id="3.50.50.60">
    <property type="entry name" value="FAD/NAD(P)-binding domain"/>
    <property type="match status" value="2"/>
</dbReference>